<name>A0A6J6UZ54_9ZZZZ</name>
<proteinExistence type="predicted"/>
<dbReference type="AlphaFoldDB" id="A0A6J6UZ54"/>
<gene>
    <name evidence="1" type="ORF">UFOPK2870_00864</name>
</gene>
<accession>A0A6J6UZ54</accession>
<organism evidence="1">
    <name type="scientific">freshwater metagenome</name>
    <dbReference type="NCBI Taxonomy" id="449393"/>
    <lineage>
        <taxon>unclassified sequences</taxon>
        <taxon>metagenomes</taxon>
        <taxon>ecological metagenomes</taxon>
    </lineage>
</organism>
<protein>
    <submittedName>
        <fullName evidence="1">Unannotated protein</fullName>
    </submittedName>
</protein>
<evidence type="ECO:0000313" key="1">
    <source>
        <dbReference type="EMBL" id="CAB4764019.1"/>
    </source>
</evidence>
<reference evidence="1" key="1">
    <citation type="submission" date="2020-05" db="EMBL/GenBank/DDBJ databases">
        <authorList>
            <person name="Chiriac C."/>
            <person name="Salcher M."/>
            <person name="Ghai R."/>
            <person name="Kavagutti S V."/>
        </authorList>
    </citation>
    <scope>NUCLEOTIDE SEQUENCE</scope>
</reference>
<sequence length="88" mass="9526">MGASAKETVIAIVSKNGVQGSTTYVLEDSSVAQVGVDRTTGDLWDIRVFDDNNTNSKLTSQYLVWVYGSSNICGVTVWKNSGMNFILT</sequence>
<dbReference type="EMBL" id="CAEZZL010000065">
    <property type="protein sequence ID" value="CAB4764019.1"/>
    <property type="molecule type" value="Genomic_DNA"/>
</dbReference>